<reference evidence="1 2" key="1">
    <citation type="submission" date="2023-07" db="EMBL/GenBank/DDBJ databases">
        <title>Sequencing the genomes of 1000 actinobacteria strains.</title>
        <authorList>
            <person name="Klenk H.-P."/>
        </authorList>
    </citation>
    <scope>NUCLEOTIDE SEQUENCE [LARGE SCALE GENOMIC DNA]</scope>
    <source>
        <strain evidence="1 2">DSM 19426</strain>
    </source>
</reference>
<name>A0ABU2BT83_9ACTN</name>
<gene>
    <name evidence="1" type="ORF">J2S63_001399</name>
</gene>
<dbReference type="RefSeq" id="WP_310300434.1">
    <property type="nucleotide sequence ID" value="NZ_BAAAPS010000008.1"/>
</dbReference>
<sequence>MSTLVLEHVTGFRQFRIGDDGLLPAHVGDHPWASPVMVARCSRGHAAPTRGCSCGLDAWYDAADARAHALPGEVTAVVRASGTVLLGEHGWRAERAEVVAVALPGRRTSTDARRERVRRVVAAAYPHAELLEADELERRFAPDDLSALGVERRSSGAPDLAVRWRWCWVLGVLGLYAVPLAPPEVLRAGGWVLLVAALVGWQAWLVRRARAG</sequence>
<dbReference type="Proteomes" id="UP001183648">
    <property type="component" value="Unassembled WGS sequence"/>
</dbReference>
<keyword evidence="2" id="KW-1185">Reference proteome</keyword>
<organism evidence="1 2">
    <name type="scientific">Nocardioides marmoribigeumensis</name>
    <dbReference type="NCBI Taxonomy" id="433649"/>
    <lineage>
        <taxon>Bacteria</taxon>
        <taxon>Bacillati</taxon>
        <taxon>Actinomycetota</taxon>
        <taxon>Actinomycetes</taxon>
        <taxon>Propionibacteriales</taxon>
        <taxon>Nocardioidaceae</taxon>
        <taxon>Nocardioides</taxon>
    </lineage>
</organism>
<evidence type="ECO:0000313" key="1">
    <source>
        <dbReference type="EMBL" id="MDR7361846.1"/>
    </source>
</evidence>
<accession>A0ABU2BT83</accession>
<dbReference type="EMBL" id="JAVDYG010000001">
    <property type="protein sequence ID" value="MDR7361846.1"/>
    <property type="molecule type" value="Genomic_DNA"/>
</dbReference>
<proteinExistence type="predicted"/>
<evidence type="ECO:0000313" key="2">
    <source>
        <dbReference type="Proteomes" id="UP001183648"/>
    </source>
</evidence>
<comment type="caution">
    <text evidence="1">The sequence shown here is derived from an EMBL/GenBank/DDBJ whole genome shotgun (WGS) entry which is preliminary data.</text>
</comment>
<protein>
    <submittedName>
        <fullName evidence="1">Uncharacterized protein</fullName>
    </submittedName>
</protein>